<feature type="signal peptide" evidence="2">
    <location>
        <begin position="1"/>
        <end position="17"/>
    </location>
</feature>
<protein>
    <submittedName>
        <fullName evidence="4">Uncharacterized protein LOC107266344</fullName>
    </submittedName>
</protein>
<dbReference type="AlphaFoldDB" id="A0AAJ7RET7"/>
<evidence type="ECO:0000313" key="4">
    <source>
        <dbReference type="RefSeq" id="XP_024939314.1"/>
    </source>
</evidence>
<feature type="region of interest" description="Disordered" evidence="1">
    <location>
        <begin position="117"/>
        <end position="145"/>
    </location>
</feature>
<keyword evidence="3" id="KW-1185">Reference proteome</keyword>
<dbReference type="Proteomes" id="UP000694920">
    <property type="component" value="Unplaced"/>
</dbReference>
<evidence type="ECO:0000256" key="2">
    <source>
        <dbReference type="SAM" id="SignalP"/>
    </source>
</evidence>
<proteinExistence type="predicted"/>
<reference evidence="4" key="1">
    <citation type="submission" date="2025-08" db="UniProtKB">
        <authorList>
            <consortium name="RefSeq"/>
        </authorList>
    </citation>
    <scope>IDENTIFICATION</scope>
</reference>
<organism evidence="3 4">
    <name type="scientific">Cephus cinctus</name>
    <name type="common">Wheat stem sawfly</name>
    <dbReference type="NCBI Taxonomy" id="211228"/>
    <lineage>
        <taxon>Eukaryota</taxon>
        <taxon>Metazoa</taxon>
        <taxon>Ecdysozoa</taxon>
        <taxon>Arthropoda</taxon>
        <taxon>Hexapoda</taxon>
        <taxon>Insecta</taxon>
        <taxon>Pterygota</taxon>
        <taxon>Neoptera</taxon>
        <taxon>Endopterygota</taxon>
        <taxon>Hymenoptera</taxon>
        <taxon>Cephoidea</taxon>
        <taxon>Cephidae</taxon>
        <taxon>Cephus</taxon>
    </lineage>
</organism>
<feature type="region of interest" description="Disordered" evidence="1">
    <location>
        <begin position="45"/>
        <end position="74"/>
    </location>
</feature>
<name>A0AAJ7RET7_CEPCN</name>
<dbReference type="RefSeq" id="XP_024939314.1">
    <property type="nucleotide sequence ID" value="XM_025083546.1"/>
</dbReference>
<sequence length="349" mass="40542">MLWLFGIFAILTPTTFANLELENFEGPVDLDDSGRYVKFGKMDHPPSLSNSINEDNADEQDNSAANGDAGSKSNIELNDCNLASRKNLVLYFPGKTREILVKCLTPEETNLKDRLSEAANKRRKRSVQFSEDENRINNKNKRNSSPMATWFHFHTQDKMIPIQERQDPLQEKKSPAFNPWGGKRMMVLRENFNGQRAMRMPFNSWGGKRSDESFEKYNEEKRGRFFNWGGKRVPFDSWGGKRAKATERQRVPFNSWGGKRVSFHNWGGKRGWILEEDGKETGKDRRHIFNSYYKRSKTDSSDELDVKRTKFHAWGGKRSDDFYSGLSKRIPEEVIDKRSPLDSWSVYLE</sequence>
<feature type="chain" id="PRO_5042503870" evidence="2">
    <location>
        <begin position="18"/>
        <end position="349"/>
    </location>
</feature>
<evidence type="ECO:0000256" key="1">
    <source>
        <dbReference type="SAM" id="MobiDB-lite"/>
    </source>
</evidence>
<dbReference type="KEGG" id="ccin:107266344"/>
<accession>A0AAJ7RET7</accession>
<evidence type="ECO:0000313" key="3">
    <source>
        <dbReference type="Proteomes" id="UP000694920"/>
    </source>
</evidence>
<keyword evidence="2" id="KW-0732">Signal</keyword>
<gene>
    <name evidence="4" type="primary">LOC107266344</name>
</gene>
<dbReference type="GeneID" id="107266344"/>